<name>J3JWF6_DENPD</name>
<dbReference type="OrthoDB" id="4007at2759"/>
<evidence type="ECO:0000256" key="1">
    <source>
        <dbReference type="ARBA" id="ARBA00006407"/>
    </source>
</evidence>
<evidence type="ECO:0000259" key="2">
    <source>
        <dbReference type="Pfam" id="PF03981"/>
    </source>
</evidence>
<proteinExistence type="evidence at transcript level"/>
<dbReference type="EMBL" id="BT127574">
    <property type="protein sequence ID" value="AEE62536.1"/>
    <property type="molecule type" value="mRNA"/>
</dbReference>
<sequence>MNFPRLRAIRHQARVIANIYNSRGLKSCKNTLKPQLGASQRVASTVEVKSEQTDGFLRKMLNKLPFMNIERIRAQSSAYLLYENVVDKLYYVELFERYELPDTFFSWFAITELHVWMLCARAMAEGDLGQLIRNSIVEALWVDVARRTKQLGDVNPAALRAQVEELSHQLQATFIAYDEGIQSDDIVLAGAIWRRLYQMQYASPHHVEDFVRYVRQHMAQLDRLTKEQLLAVRPVKWELIDKM</sequence>
<protein>
    <recommendedName>
        <fullName evidence="2">Ubiquinol-cytochrome c chaperone domain-containing protein</fullName>
    </recommendedName>
</protein>
<dbReference type="AlphaFoldDB" id="J3JWF6"/>
<dbReference type="InterPro" id="IPR007129">
    <property type="entry name" value="Ubiqinol_cyt_c_chaperone_CPB3"/>
</dbReference>
<accession>J3JWF6</accession>
<dbReference type="PANTHER" id="PTHR12184">
    <property type="entry name" value="UBIQUINOL-CYTOCHROME C REDUCTASE COMPLEX ASSEMBLY FACTOR 1 FAMILY MEMBER"/>
    <property type="match status" value="1"/>
</dbReference>
<comment type="similarity">
    <text evidence="1">Belongs to the CBP3 family.</text>
</comment>
<dbReference type="GO" id="GO:0034551">
    <property type="term" value="P:mitochondrial respiratory chain complex III assembly"/>
    <property type="evidence" value="ECO:0007669"/>
    <property type="project" value="TreeGrafter"/>
</dbReference>
<organism evidence="3">
    <name type="scientific">Dendroctonus ponderosae</name>
    <name type="common">Mountain pine beetle</name>
    <dbReference type="NCBI Taxonomy" id="77166"/>
    <lineage>
        <taxon>Eukaryota</taxon>
        <taxon>Metazoa</taxon>
        <taxon>Ecdysozoa</taxon>
        <taxon>Arthropoda</taxon>
        <taxon>Hexapoda</taxon>
        <taxon>Insecta</taxon>
        <taxon>Pterygota</taxon>
        <taxon>Neoptera</taxon>
        <taxon>Endopterygota</taxon>
        <taxon>Coleoptera</taxon>
        <taxon>Polyphaga</taxon>
        <taxon>Cucujiformia</taxon>
        <taxon>Curculionidae</taxon>
        <taxon>Scolytinae</taxon>
        <taxon>Dendroctonus</taxon>
    </lineage>
</organism>
<evidence type="ECO:0000313" key="3">
    <source>
        <dbReference type="EMBL" id="AEE62536.1"/>
    </source>
</evidence>
<dbReference type="InterPro" id="IPR021150">
    <property type="entry name" value="Ubiq_cyt_c_chap"/>
</dbReference>
<feature type="domain" description="Ubiquinol-cytochrome c chaperone" evidence="2">
    <location>
        <begin position="97"/>
        <end position="234"/>
    </location>
</feature>
<reference evidence="3" key="1">
    <citation type="journal article" date="2012" name="Insect Biochem. Mol. Biol.">
        <title>Transcriptome and full-length cDNA resources for the mountain pine beetle, Dendroctonus ponderosae Hopkins, a major insect pest of pine forests.</title>
        <authorList>
            <person name="Keeling C.I."/>
            <person name="Henderson H."/>
            <person name="Li M."/>
            <person name="Yuen M."/>
            <person name="Clark E.L."/>
            <person name="Fraser J.D."/>
            <person name="Huber D.P."/>
            <person name="Liao N.Y."/>
            <person name="Roderick Docking T."/>
            <person name="Birol I."/>
            <person name="Chan S.K."/>
            <person name="Taylor G.A."/>
            <person name="Palmquist D."/>
            <person name="Jones S.J."/>
            <person name="Bohlmann J."/>
        </authorList>
    </citation>
    <scope>NUCLEOTIDE SEQUENCE</scope>
    <source>
        <tissue evidence="3">Whole larvae</tissue>
    </source>
</reference>
<dbReference type="Pfam" id="PF03981">
    <property type="entry name" value="Ubiq_cyt_C_chap"/>
    <property type="match status" value="1"/>
</dbReference>
<dbReference type="PANTHER" id="PTHR12184:SF1">
    <property type="entry name" value="UBIQUINOL-CYTOCHROME-C REDUCTASE COMPLEX ASSEMBLY FACTOR 1"/>
    <property type="match status" value="1"/>
</dbReference>
<dbReference type="HOGENOM" id="CLU_051390_4_1_1"/>
<dbReference type="GO" id="GO:0005739">
    <property type="term" value="C:mitochondrion"/>
    <property type="evidence" value="ECO:0007669"/>
    <property type="project" value="TreeGrafter"/>
</dbReference>